<name>A0A7C9F9D6_9BACT</name>
<dbReference type="RefSeq" id="WP_152766826.1">
    <property type="nucleotide sequence ID" value="NZ_WHLY01000004.1"/>
</dbReference>
<dbReference type="AlphaFoldDB" id="A0A7C9F9D6"/>
<feature type="domain" description="Initiator Rep protein WH1" evidence="2">
    <location>
        <begin position="9"/>
        <end position="157"/>
    </location>
</feature>
<dbReference type="InterPro" id="IPR036388">
    <property type="entry name" value="WH-like_DNA-bd_sf"/>
</dbReference>
<dbReference type="EMBL" id="WHLY01000004">
    <property type="protein sequence ID" value="MPR37386.1"/>
    <property type="molecule type" value="Genomic_DNA"/>
</dbReference>
<evidence type="ECO:0000313" key="3">
    <source>
        <dbReference type="EMBL" id="MPR37386.1"/>
    </source>
</evidence>
<protein>
    <submittedName>
        <fullName evidence="3">RepB family plasmid replication initiator protein</fullName>
    </submittedName>
</protein>
<gene>
    <name evidence="3" type="ORF">GBK04_29690</name>
</gene>
<organism evidence="3 4">
    <name type="scientific">Salmonirosea aquatica</name>
    <dbReference type="NCBI Taxonomy" id="2654236"/>
    <lineage>
        <taxon>Bacteria</taxon>
        <taxon>Pseudomonadati</taxon>
        <taxon>Bacteroidota</taxon>
        <taxon>Cytophagia</taxon>
        <taxon>Cytophagales</taxon>
        <taxon>Spirosomataceae</taxon>
        <taxon>Salmonirosea</taxon>
    </lineage>
</organism>
<comment type="caution">
    <text evidence="3">The sequence shown here is derived from an EMBL/GenBank/DDBJ whole genome shotgun (WGS) entry which is preliminary data.</text>
</comment>
<keyword evidence="4" id="KW-1185">Reference proteome</keyword>
<reference evidence="3 4" key="1">
    <citation type="submission" date="2019-10" db="EMBL/GenBank/DDBJ databases">
        <title>Draft Genome Sequence of Cytophagaceae sp. SJW1-29.</title>
        <authorList>
            <person name="Choi A."/>
        </authorList>
    </citation>
    <scope>NUCLEOTIDE SEQUENCE [LARGE SCALE GENOMIC DNA]</scope>
    <source>
        <strain evidence="3 4">SJW1-29</strain>
    </source>
</reference>
<dbReference type="Pfam" id="PF21205">
    <property type="entry name" value="Rep3_C"/>
    <property type="match status" value="1"/>
</dbReference>
<dbReference type="Proteomes" id="UP000479293">
    <property type="component" value="Unassembled WGS sequence"/>
</dbReference>
<comment type="similarity">
    <text evidence="1">Belongs to the initiator RepB protein family.</text>
</comment>
<dbReference type="GO" id="GO:0006270">
    <property type="term" value="P:DNA replication initiation"/>
    <property type="evidence" value="ECO:0007669"/>
    <property type="project" value="InterPro"/>
</dbReference>
<dbReference type="InterPro" id="IPR000525">
    <property type="entry name" value="Initiator_Rep_WH1"/>
</dbReference>
<evidence type="ECO:0000256" key="1">
    <source>
        <dbReference type="ARBA" id="ARBA00038283"/>
    </source>
</evidence>
<dbReference type="Gene3D" id="1.10.10.10">
    <property type="entry name" value="Winged helix-like DNA-binding domain superfamily/Winged helix DNA-binding domain"/>
    <property type="match status" value="2"/>
</dbReference>
<dbReference type="Pfam" id="PF01051">
    <property type="entry name" value="Rep3_N"/>
    <property type="match status" value="1"/>
</dbReference>
<proteinExistence type="inferred from homology"/>
<dbReference type="InterPro" id="IPR036390">
    <property type="entry name" value="WH_DNA-bd_sf"/>
</dbReference>
<dbReference type="GO" id="GO:0003887">
    <property type="term" value="F:DNA-directed DNA polymerase activity"/>
    <property type="evidence" value="ECO:0007669"/>
    <property type="project" value="InterPro"/>
</dbReference>
<dbReference type="SUPFAM" id="SSF46785">
    <property type="entry name" value="Winged helix' DNA-binding domain"/>
    <property type="match status" value="2"/>
</dbReference>
<accession>A0A7C9F9D6</accession>
<evidence type="ECO:0000259" key="2">
    <source>
        <dbReference type="Pfam" id="PF01051"/>
    </source>
</evidence>
<sequence length="328" mass="37823">MEKHITKKATQHNHLVNAKFDMSTYEMRLFISLLGRLSKADTEFSECQIHLTDFMDKASGGKTYQIIKDSCVSLSKKVIQIESLVEGNSGGMRKKFIVLPLMAMVAYQEGEATITAQFNNKLKPYLLNLAGNFTQAEIKQLFRLKSFYSYRLYWLLKQHQAFGQRYIEIDELREMLNLREKYERFQDFKLKVINAAKKELKSSDMAFTYDLVKKGRKVEGIRFYFATSASLKPSPDIDSGQQQLFPETESESAAQIVAVEVPGKVPPKEILAKLKLSSLQINRILQRVPADQIYKTAYDINITLLDNQNLNPAAFSYSEFERRYFPKE</sequence>
<evidence type="ECO:0000313" key="4">
    <source>
        <dbReference type="Proteomes" id="UP000479293"/>
    </source>
</evidence>